<dbReference type="SUPFAM" id="SSF53335">
    <property type="entry name" value="S-adenosyl-L-methionine-dependent methyltransferases"/>
    <property type="match status" value="1"/>
</dbReference>
<dbReference type="PANTHER" id="PTHR20974:SF0">
    <property type="entry name" value="UPF0585 PROTEIN CG18661"/>
    <property type="match status" value="1"/>
</dbReference>
<dbReference type="CDD" id="cd02440">
    <property type="entry name" value="AdoMet_MTases"/>
    <property type="match status" value="1"/>
</dbReference>
<keyword evidence="2" id="KW-1185">Reference proteome</keyword>
<sequence length="218" mass="23073">MSGLVLPDSAAARATGCGACRIAPSAMRNVGPILAQLEAHAPKRGRALELASGTGQQVVRFAARRPGLVWQPTDLNPANLDSIEAWRMAAEMAHIRPARQLDAAQPGWGAELGPFDLIVEVNMLHLVSTTAARTILAEIGAALAPGGRALLYGPFLRGGQATSPGDARFHASLQAQAPDLGYKDVAWVEAELKKAGLKMVCRMEMPANNLMLVAEQPR</sequence>
<dbReference type="RefSeq" id="WP_377834923.1">
    <property type="nucleotide sequence ID" value="NZ_JBHRSK010000017.1"/>
</dbReference>
<evidence type="ECO:0000313" key="1">
    <source>
        <dbReference type="EMBL" id="MFC2970163.1"/>
    </source>
</evidence>
<proteinExistence type="predicted"/>
<dbReference type="EMBL" id="JBHRSK010000017">
    <property type="protein sequence ID" value="MFC2970163.1"/>
    <property type="molecule type" value="Genomic_DNA"/>
</dbReference>
<comment type="caution">
    <text evidence="1">The sequence shown here is derived from an EMBL/GenBank/DDBJ whole genome shotgun (WGS) entry which is preliminary data.</text>
</comment>
<dbReference type="Gene3D" id="3.40.50.150">
    <property type="entry name" value="Vaccinia Virus protein VP39"/>
    <property type="match status" value="1"/>
</dbReference>
<organism evidence="1 2">
    <name type="scientific">Acidimangrovimonas pyrenivorans</name>
    <dbReference type="NCBI Taxonomy" id="2030798"/>
    <lineage>
        <taxon>Bacteria</taxon>
        <taxon>Pseudomonadati</taxon>
        <taxon>Pseudomonadota</taxon>
        <taxon>Alphaproteobacteria</taxon>
        <taxon>Rhodobacterales</taxon>
        <taxon>Paracoccaceae</taxon>
        <taxon>Acidimangrovimonas</taxon>
    </lineage>
</organism>
<protein>
    <submittedName>
        <fullName evidence="1">DUF938 domain-containing protein</fullName>
    </submittedName>
</protein>
<dbReference type="Pfam" id="PF06080">
    <property type="entry name" value="DUF938"/>
    <property type="match status" value="1"/>
</dbReference>
<reference evidence="2" key="1">
    <citation type="journal article" date="2019" name="Int. J. Syst. Evol. Microbiol.">
        <title>The Global Catalogue of Microorganisms (GCM) 10K type strain sequencing project: providing services to taxonomists for standard genome sequencing and annotation.</title>
        <authorList>
            <consortium name="The Broad Institute Genomics Platform"/>
            <consortium name="The Broad Institute Genome Sequencing Center for Infectious Disease"/>
            <person name="Wu L."/>
            <person name="Ma J."/>
        </authorList>
    </citation>
    <scope>NUCLEOTIDE SEQUENCE [LARGE SCALE GENOMIC DNA]</scope>
    <source>
        <strain evidence="2">KCTC 62192</strain>
    </source>
</reference>
<dbReference type="InterPro" id="IPR029063">
    <property type="entry name" value="SAM-dependent_MTases_sf"/>
</dbReference>
<evidence type="ECO:0000313" key="2">
    <source>
        <dbReference type="Proteomes" id="UP001595443"/>
    </source>
</evidence>
<dbReference type="PANTHER" id="PTHR20974">
    <property type="entry name" value="UPF0585 PROTEIN CG18661"/>
    <property type="match status" value="1"/>
</dbReference>
<dbReference type="Proteomes" id="UP001595443">
    <property type="component" value="Unassembled WGS sequence"/>
</dbReference>
<accession>A0ABV7AL61</accession>
<name>A0ABV7AL61_9RHOB</name>
<gene>
    <name evidence="1" type="ORF">ACFOES_18850</name>
</gene>
<dbReference type="InterPro" id="IPR010342">
    <property type="entry name" value="DUF938"/>
</dbReference>